<organism evidence="4 5">
    <name type="scientific">Candidatus Kaiserbacteria bacterium RIFCSPLOWO2_01_FULL_54_13</name>
    <dbReference type="NCBI Taxonomy" id="1798512"/>
    <lineage>
        <taxon>Bacteria</taxon>
        <taxon>Candidatus Kaiseribacteriota</taxon>
    </lineage>
</organism>
<gene>
    <name evidence="4" type="ORF">A3A39_01675</name>
</gene>
<sequence length="340" mass="38764">MSTRRLHESLLLPRLLEKIAPKIGAKVFIEPEWGVVGQITFKGGRSAGRRSYFRYNTLDLNPVGASDVAKDKDYANFFMKHMGYATVEGSAFYSDHWCKKIGSKKNMHAAYRFARKLGFPVIVKPNEGSHGMGVFLVHNRRQFYRAIKFIFKEDRVALVQKLVQGKDYRIVVLDTKVISAYERIPLSIVGDGRSSIKELLKKKQKRFRAGSRDTRIHLDDLRIAHKLAYQNLALRSVPERGKRIYLLDNANLSSGGDAVDVTKPVHPEFKKLAVKLTRDMGLRFCGVDLMVEGDIRQKPKKYWVLEVNAAPGLDHYVKTGLAQQKIVENLYLKVLKSMSR</sequence>
<dbReference type="SUPFAM" id="SSF56059">
    <property type="entry name" value="Glutathione synthetase ATP-binding domain-like"/>
    <property type="match status" value="1"/>
</dbReference>
<dbReference type="AlphaFoldDB" id="A0A1F6F1H2"/>
<accession>A0A1F6F1H2</accession>
<dbReference type="PROSITE" id="PS50975">
    <property type="entry name" value="ATP_GRASP"/>
    <property type="match status" value="1"/>
</dbReference>
<evidence type="ECO:0000313" key="4">
    <source>
        <dbReference type="EMBL" id="OGG79688.1"/>
    </source>
</evidence>
<dbReference type="GO" id="GO:0008716">
    <property type="term" value="F:D-alanine-D-alanine ligase activity"/>
    <property type="evidence" value="ECO:0007669"/>
    <property type="project" value="InterPro"/>
</dbReference>
<dbReference type="PANTHER" id="PTHR21621">
    <property type="entry name" value="RIBOSOMAL PROTEIN S6 MODIFICATION PROTEIN"/>
    <property type="match status" value="1"/>
</dbReference>
<dbReference type="GO" id="GO:0018169">
    <property type="term" value="F:ribosomal S6-glutamic acid ligase activity"/>
    <property type="evidence" value="ECO:0007669"/>
    <property type="project" value="TreeGrafter"/>
</dbReference>
<evidence type="ECO:0000259" key="3">
    <source>
        <dbReference type="PROSITE" id="PS50975"/>
    </source>
</evidence>
<evidence type="ECO:0000313" key="5">
    <source>
        <dbReference type="Proteomes" id="UP000177372"/>
    </source>
</evidence>
<dbReference type="Gene3D" id="3.30.1490.20">
    <property type="entry name" value="ATP-grasp fold, A domain"/>
    <property type="match status" value="1"/>
</dbReference>
<dbReference type="GO" id="GO:0046872">
    <property type="term" value="F:metal ion binding"/>
    <property type="evidence" value="ECO:0007669"/>
    <property type="project" value="InterPro"/>
</dbReference>
<dbReference type="Pfam" id="PF07478">
    <property type="entry name" value="Dala_Dala_lig_C"/>
    <property type="match status" value="1"/>
</dbReference>
<dbReference type="InterPro" id="IPR011761">
    <property type="entry name" value="ATP-grasp"/>
</dbReference>
<dbReference type="Gene3D" id="3.30.470.20">
    <property type="entry name" value="ATP-grasp fold, B domain"/>
    <property type="match status" value="1"/>
</dbReference>
<dbReference type="GO" id="GO:0009432">
    <property type="term" value="P:SOS response"/>
    <property type="evidence" value="ECO:0007669"/>
    <property type="project" value="TreeGrafter"/>
</dbReference>
<name>A0A1F6F1H2_9BACT</name>
<keyword evidence="1" id="KW-0436">Ligase</keyword>
<dbReference type="GO" id="GO:0005524">
    <property type="term" value="F:ATP binding"/>
    <property type="evidence" value="ECO:0007669"/>
    <property type="project" value="UniProtKB-UniRule"/>
</dbReference>
<keyword evidence="2" id="KW-0067">ATP-binding</keyword>
<dbReference type="InterPro" id="IPR013815">
    <property type="entry name" value="ATP_grasp_subdomain_1"/>
</dbReference>
<comment type="caution">
    <text evidence="4">The sequence shown here is derived from an EMBL/GenBank/DDBJ whole genome shotgun (WGS) entry which is preliminary data.</text>
</comment>
<reference evidence="4 5" key="1">
    <citation type="journal article" date="2016" name="Nat. Commun.">
        <title>Thousands of microbial genomes shed light on interconnected biogeochemical processes in an aquifer system.</title>
        <authorList>
            <person name="Anantharaman K."/>
            <person name="Brown C.T."/>
            <person name="Hug L.A."/>
            <person name="Sharon I."/>
            <person name="Castelle C.J."/>
            <person name="Probst A.J."/>
            <person name="Thomas B.C."/>
            <person name="Singh A."/>
            <person name="Wilkins M.J."/>
            <person name="Karaoz U."/>
            <person name="Brodie E.L."/>
            <person name="Williams K.H."/>
            <person name="Hubbard S.S."/>
            <person name="Banfield J.F."/>
        </authorList>
    </citation>
    <scope>NUCLEOTIDE SEQUENCE [LARGE SCALE GENOMIC DNA]</scope>
</reference>
<feature type="domain" description="ATP-grasp" evidence="3">
    <location>
        <begin position="76"/>
        <end position="336"/>
    </location>
</feature>
<dbReference type="InterPro" id="IPR013651">
    <property type="entry name" value="ATP-grasp_RimK-type"/>
</dbReference>
<proteinExistence type="predicted"/>
<protein>
    <recommendedName>
        <fullName evidence="3">ATP-grasp domain-containing protein</fullName>
    </recommendedName>
</protein>
<keyword evidence="2" id="KW-0547">Nucleotide-binding</keyword>
<dbReference type="Proteomes" id="UP000177372">
    <property type="component" value="Unassembled WGS sequence"/>
</dbReference>
<dbReference type="Pfam" id="PF08443">
    <property type="entry name" value="RimK"/>
    <property type="match status" value="1"/>
</dbReference>
<dbReference type="STRING" id="1798512.A3A39_01675"/>
<dbReference type="GO" id="GO:0005737">
    <property type="term" value="C:cytoplasm"/>
    <property type="evidence" value="ECO:0007669"/>
    <property type="project" value="TreeGrafter"/>
</dbReference>
<dbReference type="InterPro" id="IPR011095">
    <property type="entry name" value="Dala_Dala_lig_C"/>
</dbReference>
<evidence type="ECO:0000256" key="1">
    <source>
        <dbReference type="ARBA" id="ARBA00022598"/>
    </source>
</evidence>
<dbReference type="EMBL" id="MFLZ01000021">
    <property type="protein sequence ID" value="OGG79688.1"/>
    <property type="molecule type" value="Genomic_DNA"/>
</dbReference>
<dbReference type="PANTHER" id="PTHR21621:SF0">
    <property type="entry name" value="BETA-CITRYLGLUTAMATE SYNTHASE B-RELATED"/>
    <property type="match status" value="1"/>
</dbReference>
<evidence type="ECO:0000256" key="2">
    <source>
        <dbReference type="PROSITE-ProRule" id="PRU00409"/>
    </source>
</evidence>